<sequence>MVCLISLSFSPLQPCKTHLTIQPKVEVAIILLVSFSFTDLSMEIAM</sequence>
<evidence type="ECO:0000313" key="2">
    <source>
        <dbReference type="Proteomes" id="UP000006729"/>
    </source>
</evidence>
<dbReference type="AlphaFoldDB" id="A0A3N7FJT9"/>
<dbReference type="EMBL" id="CM009298">
    <property type="protein sequence ID" value="RQO95839.1"/>
    <property type="molecule type" value="Genomic_DNA"/>
</dbReference>
<dbReference type="InParanoid" id="A0A3N7FJT9"/>
<reference evidence="1 2" key="1">
    <citation type="journal article" date="2006" name="Science">
        <title>The genome of black cottonwood, Populus trichocarpa (Torr. &amp; Gray).</title>
        <authorList>
            <person name="Tuskan G.A."/>
            <person name="Difazio S."/>
            <person name="Jansson S."/>
            <person name="Bohlmann J."/>
            <person name="Grigoriev I."/>
            <person name="Hellsten U."/>
            <person name="Putnam N."/>
            <person name="Ralph S."/>
            <person name="Rombauts S."/>
            <person name="Salamov A."/>
            <person name="Schein J."/>
            <person name="Sterck L."/>
            <person name="Aerts A."/>
            <person name="Bhalerao R.R."/>
            <person name="Bhalerao R.P."/>
            <person name="Blaudez D."/>
            <person name="Boerjan W."/>
            <person name="Brun A."/>
            <person name="Brunner A."/>
            <person name="Busov V."/>
            <person name="Campbell M."/>
            <person name="Carlson J."/>
            <person name="Chalot M."/>
            <person name="Chapman J."/>
            <person name="Chen G.L."/>
            <person name="Cooper D."/>
            <person name="Coutinho P.M."/>
            <person name="Couturier J."/>
            <person name="Covert S."/>
            <person name="Cronk Q."/>
            <person name="Cunningham R."/>
            <person name="Davis J."/>
            <person name="Degroeve S."/>
            <person name="Dejardin A."/>
            <person name="Depamphilis C."/>
            <person name="Detter J."/>
            <person name="Dirks B."/>
            <person name="Dubchak I."/>
            <person name="Duplessis S."/>
            <person name="Ehlting J."/>
            <person name="Ellis B."/>
            <person name="Gendler K."/>
            <person name="Goodstein D."/>
            <person name="Gribskov M."/>
            <person name="Grimwood J."/>
            <person name="Groover A."/>
            <person name="Gunter L."/>
            <person name="Hamberger B."/>
            <person name="Heinze B."/>
            <person name="Helariutta Y."/>
            <person name="Henrissat B."/>
            <person name="Holligan D."/>
            <person name="Holt R."/>
            <person name="Huang W."/>
            <person name="Islam-Faridi N."/>
            <person name="Jones S."/>
            <person name="Jones-Rhoades M."/>
            <person name="Jorgensen R."/>
            <person name="Joshi C."/>
            <person name="Kangasjarvi J."/>
            <person name="Karlsson J."/>
            <person name="Kelleher C."/>
            <person name="Kirkpatrick R."/>
            <person name="Kirst M."/>
            <person name="Kohler A."/>
            <person name="Kalluri U."/>
            <person name="Larimer F."/>
            <person name="Leebens-Mack J."/>
            <person name="Leple J.C."/>
            <person name="Locascio P."/>
            <person name="Lou Y."/>
            <person name="Lucas S."/>
            <person name="Martin F."/>
            <person name="Montanini B."/>
            <person name="Napoli C."/>
            <person name="Nelson D.R."/>
            <person name="Nelson C."/>
            <person name="Nieminen K."/>
            <person name="Nilsson O."/>
            <person name="Pereda V."/>
            <person name="Peter G."/>
            <person name="Philippe R."/>
            <person name="Pilate G."/>
            <person name="Poliakov A."/>
            <person name="Razumovskaya J."/>
            <person name="Richardson P."/>
            <person name="Rinaldi C."/>
            <person name="Ritland K."/>
            <person name="Rouze P."/>
            <person name="Ryaboy D."/>
            <person name="Schmutz J."/>
            <person name="Schrader J."/>
            <person name="Segerman B."/>
            <person name="Shin H."/>
            <person name="Siddiqui A."/>
            <person name="Sterky F."/>
            <person name="Terry A."/>
            <person name="Tsai C.J."/>
            <person name="Uberbacher E."/>
            <person name="Unneberg P."/>
            <person name="Vahala J."/>
            <person name="Wall K."/>
            <person name="Wessler S."/>
            <person name="Yang G."/>
            <person name="Yin T."/>
            <person name="Douglas C."/>
            <person name="Marra M."/>
            <person name="Sandberg G."/>
            <person name="Van de Peer Y."/>
            <person name="Rokhsar D."/>
        </authorList>
    </citation>
    <scope>NUCLEOTIDE SEQUENCE [LARGE SCALE GENOMIC DNA]</scope>
    <source>
        <strain evidence="2">cv. Nisqually</strain>
    </source>
</reference>
<evidence type="ECO:0000313" key="1">
    <source>
        <dbReference type="EMBL" id="RQO95839.1"/>
    </source>
</evidence>
<gene>
    <name evidence="1" type="ORF">POPTR_009G122201</name>
</gene>
<name>A0A3N7FJT9_POPTR</name>
<accession>A0A3N7FJT9</accession>
<dbReference type="Proteomes" id="UP000006729">
    <property type="component" value="Chromosome 9"/>
</dbReference>
<proteinExistence type="predicted"/>
<keyword evidence="2" id="KW-1185">Reference proteome</keyword>
<protein>
    <submittedName>
        <fullName evidence="1">Uncharacterized protein</fullName>
    </submittedName>
</protein>
<organism evidence="1 2">
    <name type="scientific">Populus trichocarpa</name>
    <name type="common">Western balsam poplar</name>
    <name type="synonym">Populus balsamifera subsp. trichocarpa</name>
    <dbReference type="NCBI Taxonomy" id="3694"/>
    <lineage>
        <taxon>Eukaryota</taxon>
        <taxon>Viridiplantae</taxon>
        <taxon>Streptophyta</taxon>
        <taxon>Embryophyta</taxon>
        <taxon>Tracheophyta</taxon>
        <taxon>Spermatophyta</taxon>
        <taxon>Magnoliopsida</taxon>
        <taxon>eudicotyledons</taxon>
        <taxon>Gunneridae</taxon>
        <taxon>Pentapetalae</taxon>
        <taxon>rosids</taxon>
        <taxon>fabids</taxon>
        <taxon>Malpighiales</taxon>
        <taxon>Salicaceae</taxon>
        <taxon>Saliceae</taxon>
        <taxon>Populus</taxon>
    </lineage>
</organism>